<dbReference type="EMBL" id="CAJVPM010010711">
    <property type="protein sequence ID" value="CAG8575512.1"/>
    <property type="molecule type" value="Genomic_DNA"/>
</dbReference>
<protein>
    <submittedName>
        <fullName evidence="1">9256_t:CDS:1</fullName>
    </submittedName>
</protein>
<keyword evidence="2" id="KW-1185">Reference proteome</keyword>
<comment type="caution">
    <text evidence="1">The sequence shown here is derived from an EMBL/GenBank/DDBJ whole genome shotgun (WGS) entry which is preliminary data.</text>
</comment>
<evidence type="ECO:0000313" key="1">
    <source>
        <dbReference type="EMBL" id="CAG8575512.1"/>
    </source>
</evidence>
<accession>A0ACA9M9M6</accession>
<proteinExistence type="predicted"/>
<gene>
    <name evidence="1" type="ORF">SCALOS_LOCUS6003</name>
</gene>
<evidence type="ECO:0000313" key="2">
    <source>
        <dbReference type="Proteomes" id="UP000789860"/>
    </source>
</evidence>
<dbReference type="Proteomes" id="UP000789860">
    <property type="component" value="Unassembled WGS sequence"/>
</dbReference>
<name>A0ACA9M9M6_9GLOM</name>
<organism evidence="1 2">
    <name type="scientific">Scutellospora calospora</name>
    <dbReference type="NCBI Taxonomy" id="85575"/>
    <lineage>
        <taxon>Eukaryota</taxon>
        <taxon>Fungi</taxon>
        <taxon>Fungi incertae sedis</taxon>
        <taxon>Mucoromycota</taxon>
        <taxon>Glomeromycotina</taxon>
        <taxon>Glomeromycetes</taxon>
        <taxon>Diversisporales</taxon>
        <taxon>Gigasporaceae</taxon>
        <taxon>Scutellospora</taxon>
    </lineage>
</organism>
<reference evidence="1" key="1">
    <citation type="submission" date="2021-06" db="EMBL/GenBank/DDBJ databases">
        <authorList>
            <person name="Kallberg Y."/>
            <person name="Tangrot J."/>
            <person name="Rosling A."/>
        </authorList>
    </citation>
    <scope>NUCLEOTIDE SEQUENCE</scope>
    <source>
        <strain evidence="1">AU212A</strain>
    </source>
</reference>
<sequence>MAALPHLRVRDRKEWWWSQEFVTTVEDVVGARKDRNALGPHRLRPYAALADEALPLLHTQKQDLMAEYFLSSFTSVQRTYEAPRASLRYRPIVRPLCLPMTAPRPSPLFMASAILHVMHHSCRRIRLRLIFERDSTRTIKAPSVGGPARRDIEPAYARQIEGHIDIVVGCRHHLSETPAWTKEPLISAEHRLLESDASKHKPPIEKPTSAFNNQHRPTEKQSFVGKEPDLVRLEGSGLFFTVPSMDVAERPNRQGLLRWSMTSDNNLLPDVDHAESLT</sequence>